<dbReference type="GO" id="GO:0005829">
    <property type="term" value="C:cytosol"/>
    <property type="evidence" value="ECO:0007669"/>
    <property type="project" value="TreeGrafter"/>
</dbReference>
<dbReference type="GO" id="GO:0003700">
    <property type="term" value="F:DNA-binding transcription factor activity"/>
    <property type="evidence" value="ECO:0007669"/>
    <property type="project" value="TreeGrafter"/>
</dbReference>
<gene>
    <name evidence="3" type="ORF">SAMN02745164_00487</name>
</gene>
<dbReference type="OrthoDB" id="9808239at2"/>
<dbReference type="SUPFAM" id="SSF47413">
    <property type="entry name" value="lambda repressor-like DNA-binding domains"/>
    <property type="match status" value="1"/>
</dbReference>
<dbReference type="Gene3D" id="1.10.260.40">
    <property type="entry name" value="lambda repressor-like DNA-binding domains"/>
    <property type="match status" value="1"/>
</dbReference>
<keyword evidence="4" id="KW-1185">Reference proteome</keyword>
<keyword evidence="1 3" id="KW-0238">DNA-binding</keyword>
<dbReference type="EMBL" id="FQUI01000005">
    <property type="protein sequence ID" value="SHE47161.1"/>
    <property type="molecule type" value="Genomic_DNA"/>
</dbReference>
<dbReference type="GO" id="GO:0003677">
    <property type="term" value="F:DNA binding"/>
    <property type="evidence" value="ECO:0007669"/>
    <property type="project" value="UniProtKB-KW"/>
</dbReference>
<dbReference type="PANTHER" id="PTHR46797:SF1">
    <property type="entry name" value="METHYLPHOSPHONATE SYNTHASE"/>
    <property type="match status" value="1"/>
</dbReference>
<sequence>MKKIIKNNLRFYREKAGLTLQDLANATGISMSMLYFVEKNNRGISFFLADRIAYVLDVPLEEIFPEFAERKSPLPTK</sequence>
<dbReference type="RefSeq" id="WP_072863093.1">
    <property type="nucleotide sequence ID" value="NZ_FQUI01000005.1"/>
</dbReference>
<dbReference type="InterPro" id="IPR050807">
    <property type="entry name" value="TransReg_Diox_bact_type"/>
</dbReference>
<proteinExistence type="predicted"/>
<dbReference type="AlphaFoldDB" id="A0A1M4TRR2"/>
<reference evidence="3" key="1">
    <citation type="submission" date="2016-11" db="EMBL/GenBank/DDBJ databases">
        <authorList>
            <person name="Varghese N."/>
            <person name="Submissions S."/>
        </authorList>
    </citation>
    <scope>NUCLEOTIDE SEQUENCE [LARGE SCALE GENOMIC DNA]</scope>
    <source>
        <strain evidence="3">DSM 16785</strain>
    </source>
</reference>
<evidence type="ECO:0000256" key="1">
    <source>
        <dbReference type="ARBA" id="ARBA00023125"/>
    </source>
</evidence>
<dbReference type="Proteomes" id="UP000184334">
    <property type="component" value="Unassembled WGS sequence"/>
</dbReference>
<dbReference type="PANTHER" id="PTHR46797">
    <property type="entry name" value="HTH-TYPE TRANSCRIPTIONAL REGULATOR"/>
    <property type="match status" value="1"/>
</dbReference>
<dbReference type="PROSITE" id="PS50943">
    <property type="entry name" value="HTH_CROC1"/>
    <property type="match status" value="1"/>
</dbReference>
<dbReference type="Pfam" id="PF01381">
    <property type="entry name" value="HTH_3"/>
    <property type="match status" value="1"/>
</dbReference>
<evidence type="ECO:0000313" key="4">
    <source>
        <dbReference type="Proteomes" id="UP000184334"/>
    </source>
</evidence>
<comment type="caution">
    <text evidence="3">The sequence shown here is derived from an EMBL/GenBank/DDBJ whole genome shotgun (WGS) entry which is preliminary data.</text>
</comment>
<evidence type="ECO:0000313" key="3">
    <source>
        <dbReference type="EMBL" id="SHE47161.1"/>
    </source>
</evidence>
<organism evidence="3 4">
    <name type="scientific">Marinitoga hydrogenitolerans (strain DSM 16785 / JCM 12826 / AT1271)</name>
    <dbReference type="NCBI Taxonomy" id="1122195"/>
    <lineage>
        <taxon>Bacteria</taxon>
        <taxon>Thermotogati</taxon>
        <taxon>Thermotogota</taxon>
        <taxon>Thermotogae</taxon>
        <taxon>Petrotogales</taxon>
        <taxon>Petrotogaceae</taxon>
        <taxon>Marinitoga</taxon>
    </lineage>
</organism>
<dbReference type="CDD" id="cd00093">
    <property type="entry name" value="HTH_XRE"/>
    <property type="match status" value="1"/>
</dbReference>
<protein>
    <submittedName>
        <fullName evidence="3">DNA-binding transcriptional regulator, XRE-family HTH domain</fullName>
    </submittedName>
</protein>
<evidence type="ECO:0000259" key="2">
    <source>
        <dbReference type="PROSITE" id="PS50943"/>
    </source>
</evidence>
<accession>A0A1M4TRR2</accession>
<name>A0A1M4TRR2_MARH1</name>
<feature type="domain" description="HTH cro/C1-type" evidence="2">
    <location>
        <begin position="9"/>
        <end position="63"/>
    </location>
</feature>
<dbReference type="STRING" id="1122195.SAMN02745164_00487"/>
<dbReference type="InterPro" id="IPR010982">
    <property type="entry name" value="Lambda_DNA-bd_dom_sf"/>
</dbReference>
<dbReference type="InterPro" id="IPR001387">
    <property type="entry name" value="Cro/C1-type_HTH"/>
</dbReference>
<dbReference type="SMART" id="SM00530">
    <property type="entry name" value="HTH_XRE"/>
    <property type="match status" value="1"/>
</dbReference>